<name>A0ABT3H5Q5_9HYPH</name>
<sequence length="334" mass="37401">MPHRQPDRPGPLRRLKYRIEYGLFLVVVGLLRLMPLDMASAVMGRTWRVLAPLSRRQQRVLGNLELAMPEKSAAERRAIALGAWENLGRVFAETLQLDRIVADKENRFSWSEEGVANRFGTDSDHIVLVSLHLGNWEAVILPAVAAGVKPVGVYREVKNPLVDDYLRRKRMLVFPHGLLSKGHDTAQTLLGHLRRTGSVALVGDLRESKGIDVSFFGHTASATYFPAMLARHCRVPLVAGRCVRTEGVHFRIDTAPIDYPVTGDRTADVAAATQAIHDVFEGWIRETPAQWMWVQRKWWAGRSRRRQSRHGEGTGVAAGAVEGAEMDPLRRDTT</sequence>
<accession>A0ABT3H5Q5</accession>
<dbReference type="Pfam" id="PF03279">
    <property type="entry name" value="Lip_A_acyltrans"/>
    <property type="match status" value="1"/>
</dbReference>
<organism evidence="9 10">
    <name type="scientific">Rhodobium gokarnense</name>
    <dbReference type="NCBI Taxonomy" id="364296"/>
    <lineage>
        <taxon>Bacteria</taxon>
        <taxon>Pseudomonadati</taxon>
        <taxon>Pseudomonadota</taxon>
        <taxon>Alphaproteobacteria</taxon>
        <taxon>Hyphomicrobiales</taxon>
        <taxon>Rhodobiaceae</taxon>
        <taxon>Rhodobium</taxon>
    </lineage>
</organism>
<keyword evidence="3" id="KW-0997">Cell inner membrane</keyword>
<dbReference type="RefSeq" id="WP_264599411.1">
    <property type="nucleotide sequence ID" value="NZ_JAOQNS010000001.1"/>
</dbReference>
<proteinExistence type="predicted"/>
<gene>
    <name evidence="9" type="ORF">M2319_000039</name>
</gene>
<dbReference type="PANTHER" id="PTHR30606">
    <property type="entry name" value="LIPID A BIOSYNTHESIS LAUROYL ACYLTRANSFERASE"/>
    <property type="match status" value="1"/>
</dbReference>
<dbReference type="PANTHER" id="PTHR30606:SF9">
    <property type="entry name" value="LIPID A BIOSYNTHESIS LAUROYLTRANSFERASE"/>
    <property type="match status" value="1"/>
</dbReference>
<comment type="caution">
    <text evidence="9">The sequence shown here is derived from an EMBL/GenBank/DDBJ whole genome shotgun (WGS) entry which is preliminary data.</text>
</comment>
<keyword evidence="10" id="KW-1185">Reference proteome</keyword>
<dbReference type="Proteomes" id="UP001209755">
    <property type="component" value="Unassembled WGS sequence"/>
</dbReference>
<keyword evidence="2" id="KW-1003">Cell membrane</keyword>
<keyword evidence="4 9" id="KW-0808">Transferase</keyword>
<dbReference type="GO" id="GO:0008913">
    <property type="term" value="F:Kdo2-lipid IVA acyltransferase activity"/>
    <property type="evidence" value="ECO:0007669"/>
    <property type="project" value="UniProtKB-EC"/>
</dbReference>
<comment type="subcellular location">
    <subcellularLocation>
        <location evidence="1">Cell inner membrane</location>
    </subcellularLocation>
</comment>
<dbReference type="InterPro" id="IPR004960">
    <property type="entry name" value="LipA_acyltrans"/>
</dbReference>
<keyword evidence="8" id="KW-1133">Transmembrane helix</keyword>
<evidence type="ECO:0000256" key="4">
    <source>
        <dbReference type="ARBA" id="ARBA00022679"/>
    </source>
</evidence>
<evidence type="ECO:0000313" key="9">
    <source>
        <dbReference type="EMBL" id="MCW2305723.1"/>
    </source>
</evidence>
<evidence type="ECO:0000256" key="8">
    <source>
        <dbReference type="SAM" id="Phobius"/>
    </source>
</evidence>
<reference evidence="10" key="1">
    <citation type="submission" date="2023-07" db="EMBL/GenBank/DDBJ databases">
        <title>Genome sequencing of Purple Non-Sulfur Bacteria from various extreme environments.</title>
        <authorList>
            <person name="Mayer M."/>
        </authorList>
    </citation>
    <scope>NUCLEOTIDE SEQUENCE [LARGE SCALE GENOMIC DNA]</scope>
    <source>
        <strain evidence="10">DSM 17935</strain>
    </source>
</reference>
<keyword evidence="6 9" id="KW-0012">Acyltransferase</keyword>
<evidence type="ECO:0000256" key="3">
    <source>
        <dbReference type="ARBA" id="ARBA00022519"/>
    </source>
</evidence>
<keyword evidence="8" id="KW-0812">Transmembrane</keyword>
<evidence type="ECO:0000256" key="6">
    <source>
        <dbReference type="ARBA" id="ARBA00023315"/>
    </source>
</evidence>
<dbReference type="CDD" id="cd07984">
    <property type="entry name" value="LPLAT_LABLAT-like"/>
    <property type="match status" value="1"/>
</dbReference>
<dbReference type="EMBL" id="JAOQNS010000001">
    <property type="protein sequence ID" value="MCW2305723.1"/>
    <property type="molecule type" value="Genomic_DNA"/>
</dbReference>
<evidence type="ECO:0000256" key="7">
    <source>
        <dbReference type="SAM" id="MobiDB-lite"/>
    </source>
</evidence>
<dbReference type="EC" id="2.3.1.241" evidence="9"/>
<evidence type="ECO:0000256" key="2">
    <source>
        <dbReference type="ARBA" id="ARBA00022475"/>
    </source>
</evidence>
<feature type="transmembrane region" description="Helical" evidence="8">
    <location>
        <begin position="21"/>
        <end position="43"/>
    </location>
</feature>
<evidence type="ECO:0000256" key="1">
    <source>
        <dbReference type="ARBA" id="ARBA00004533"/>
    </source>
</evidence>
<protein>
    <submittedName>
        <fullName evidence="9">KDO2-lipid IV(A) lauroyltransferase</fullName>
        <ecNumber evidence="9">2.3.1.241</ecNumber>
    </submittedName>
</protein>
<keyword evidence="5 8" id="KW-0472">Membrane</keyword>
<feature type="region of interest" description="Disordered" evidence="7">
    <location>
        <begin position="304"/>
        <end position="334"/>
    </location>
</feature>
<evidence type="ECO:0000256" key="5">
    <source>
        <dbReference type="ARBA" id="ARBA00023136"/>
    </source>
</evidence>
<evidence type="ECO:0000313" key="10">
    <source>
        <dbReference type="Proteomes" id="UP001209755"/>
    </source>
</evidence>